<dbReference type="SUPFAM" id="SSF53850">
    <property type="entry name" value="Periplasmic binding protein-like II"/>
    <property type="match status" value="1"/>
</dbReference>
<feature type="binding site" evidence="4">
    <location>
        <position position="59"/>
    </location>
    <ligand>
        <name>molybdate</name>
        <dbReference type="ChEBI" id="CHEBI:36264"/>
    </ligand>
</feature>
<feature type="binding site" evidence="4">
    <location>
        <position position="87"/>
    </location>
    <ligand>
        <name>molybdate</name>
        <dbReference type="ChEBI" id="CHEBI:36264"/>
    </ligand>
</feature>
<feature type="binding site" evidence="4">
    <location>
        <position position="194"/>
    </location>
    <ligand>
        <name>molybdate</name>
        <dbReference type="ChEBI" id="CHEBI:36264"/>
    </ligand>
</feature>
<comment type="similarity">
    <text evidence="1">Belongs to the bacterial solute-binding protein ModA family.</text>
</comment>
<dbReference type="CDD" id="cd13539">
    <property type="entry name" value="PBP2_AvModA"/>
    <property type="match status" value="1"/>
</dbReference>
<dbReference type="GO" id="GO:0015689">
    <property type="term" value="P:molybdate ion transport"/>
    <property type="evidence" value="ECO:0007669"/>
    <property type="project" value="InterPro"/>
</dbReference>
<protein>
    <submittedName>
        <fullName evidence="5">Molybdate transport system substrate-binding protein</fullName>
    </submittedName>
</protein>
<dbReference type="NCBIfam" id="TIGR01256">
    <property type="entry name" value="modA"/>
    <property type="match status" value="1"/>
</dbReference>
<dbReference type="PANTHER" id="PTHR30632">
    <property type="entry name" value="MOLYBDATE-BINDING PERIPLASMIC PROTEIN"/>
    <property type="match status" value="1"/>
</dbReference>
<keyword evidence="6" id="KW-1185">Reference proteome</keyword>
<keyword evidence="4" id="KW-0500">Molybdenum</keyword>
<proteinExistence type="inferred from homology"/>
<dbReference type="GO" id="GO:0046872">
    <property type="term" value="F:metal ion binding"/>
    <property type="evidence" value="ECO:0007669"/>
    <property type="project" value="UniProtKB-KW"/>
</dbReference>
<evidence type="ECO:0000256" key="4">
    <source>
        <dbReference type="PIRSR" id="PIRSR004846-1"/>
    </source>
</evidence>
<dbReference type="EMBL" id="LT629787">
    <property type="protein sequence ID" value="SDU35729.1"/>
    <property type="molecule type" value="Genomic_DNA"/>
</dbReference>
<dbReference type="PIRSF" id="PIRSF004846">
    <property type="entry name" value="ModA"/>
    <property type="match status" value="1"/>
</dbReference>
<keyword evidence="3" id="KW-0732">Signal</keyword>
<dbReference type="AlphaFoldDB" id="A0A1H2HVA7"/>
<evidence type="ECO:0000256" key="3">
    <source>
        <dbReference type="ARBA" id="ARBA00022729"/>
    </source>
</evidence>
<dbReference type="GO" id="GO:0030973">
    <property type="term" value="F:molybdate ion binding"/>
    <property type="evidence" value="ECO:0007669"/>
    <property type="project" value="InterPro"/>
</dbReference>
<accession>A0A1H2HVA7</accession>
<organism evidence="5 6">
    <name type="scientific">Halopseudomonas salegens</name>
    <dbReference type="NCBI Taxonomy" id="1434072"/>
    <lineage>
        <taxon>Bacteria</taxon>
        <taxon>Pseudomonadati</taxon>
        <taxon>Pseudomonadota</taxon>
        <taxon>Gammaproteobacteria</taxon>
        <taxon>Pseudomonadales</taxon>
        <taxon>Pseudomonadaceae</taxon>
        <taxon>Halopseudomonas</taxon>
    </lineage>
</organism>
<evidence type="ECO:0000256" key="1">
    <source>
        <dbReference type="ARBA" id="ARBA00009175"/>
    </source>
</evidence>
<dbReference type="InterPro" id="IPR005950">
    <property type="entry name" value="ModA"/>
</dbReference>
<evidence type="ECO:0000256" key="2">
    <source>
        <dbReference type="ARBA" id="ARBA00022723"/>
    </source>
</evidence>
<dbReference type="STRING" id="1434072.SAMN05216210_3335"/>
<dbReference type="PANTHER" id="PTHR30632:SF14">
    <property type="entry name" value="TUNGSTATE_MOLYBDATE_CHROMATE-BINDING PROTEIN MODA"/>
    <property type="match status" value="1"/>
</dbReference>
<name>A0A1H2HVA7_9GAMM</name>
<dbReference type="InterPro" id="IPR044084">
    <property type="entry name" value="AvModA-like_subst-bd"/>
</dbReference>
<dbReference type="Pfam" id="PF13531">
    <property type="entry name" value="SBP_bac_11"/>
    <property type="match status" value="1"/>
</dbReference>
<dbReference type="Proteomes" id="UP000243924">
    <property type="component" value="Chromosome I"/>
</dbReference>
<dbReference type="InterPro" id="IPR050682">
    <property type="entry name" value="ModA/WtpA"/>
</dbReference>
<sequence length="281" mass="30571">MVSTGACRYTRWPLLMIKPPMFLIALLPAVRRVLAAMLLVLPATLVNAGEPLRIAAAASLRPAMDAILKEYRTAYPEHAVEVVYGSSGRFRAQIANGAPFDLFFSADMALPEALRAAGETSGEVTPYALGRLVLWSNVEDASQLTLSDLSDPRFRRIAIASPRHAPYGARAQEALQANALWDVLEPRLVYGENIMHTLQLVQSGAAEVGLVALALVKSPGLSGQQGYYLIDDSLHEPLYQGFVLTRRAADNATAHTFAGFIGQPESRTILQHYGFVLPDEE</sequence>
<dbReference type="Gene3D" id="3.40.190.10">
    <property type="entry name" value="Periplasmic binding protein-like II"/>
    <property type="match status" value="2"/>
</dbReference>
<keyword evidence="2 4" id="KW-0479">Metal-binding</keyword>
<evidence type="ECO:0000313" key="6">
    <source>
        <dbReference type="Proteomes" id="UP000243924"/>
    </source>
</evidence>
<reference evidence="6" key="1">
    <citation type="submission" date="2016-10" db="EMBL/GenBank/DDBJ databases">
        <authorList>
            <person name="Varghese N."/>
            <person name="Submissions S."/>
        </authorList>
    </citation>
    <scope>NUCLEOTIDE SEQUENCE [LARGE SCALE GENOMIC DNA]</scope>
    <source>
        <strain evidence="6">CECT 8338</strain>
    </source>
</reference>
<evidence type="ECO:0000313" key="5">
    <source>
        <dbReference type="EMBL" id="SDU35729.1"/>
    </source>
</evidence>
<gene>
    <name evidence="5" type="ORF">SAMN05216210_3335</name>
</gene>